<dbReference type="Gene3D" id="3.90.640.10">
    <property type="entry name" value="Actin, Chain A, domain 4"/>
    <property type="match status" value="1"/>
</dbReference>
<accession>A0A8T0H2E9</accession>
<dbReference type="Pfam" id="PF00012">
    <property type="entry name" value="HSP70"/>
    <property type="match status" value="1"/>
</dbReference>
<dbReference type="SUPFAM" id="SSF53067">
    <property type="entry name" value="Actin-like ATPase domain"/>
    <property type="match status" value="2"/>
</dbReference>
<dbReference type="PROSITE" id="PS00297">
    <property type="entry name" value="HSP70_1"/>
    <property type="match status" value="1"/>
</dbReference>
<evidence type="ECO:0000256" key="1">
    <source>
        <dbReference type="ARBA" id="ARBA00004319"/>
    </source>
</evidence>
<gene>
    <name evidence="5" type="ORF">KC19_8G196000</name>
</gene>
<evidence type="ECO:0000256" key="3">
    <source>
        <dbReference type="ARBA" id="ARBA00022840"/>
    </source>
</evidence>
<evidence type="ECO:0000313" key="5">
    <source>
        <dbReference type="EMBL" id="KAG0565510.1"/>
    </source>
</evidence>
<dbReference type="GO" id="GO:0140662">
    <property type="term" value="F:ATP-dependent protein folding chaperone"/>
    <property type="evidence" value="ECO:0007669"/>
    <property type="project" value="InterPro"/>
</dbReference>
<comment type="caution">
    <text evidence="5">The sequence shown here is derived from an EMBL/GenBank/DDBJ whole genome shotgun (WGS) entry which is preliminary data.</text>
</comment>
<dbReference type="InterPro" id="IPR018181">
    <property type="entry name" value="Heat_shock_70_CS"/>
</dbReference>
<evidence type="ECO:0000256" key="4">
    <source>
        <dbReference type="RuleBase" id="RU003322"/>
    </source>
</evidence>
<dbReference type="Gene3D" id="2.60.34.10">
    <property type="entry name" value="Substrate Binding Domain Of DNAk, Chain A, domain 1"/>
    <property type="match status" value="1"/>
</dbReference>
<dbReference type="AlphaFoldDB" id="A0A8T0H2E9"/>
<dbReference type="Gene3D" id="3.30.30.30">
    <property type="match status" value="1"/>
</dbReference>
<comment type="similarity">
    <text evidence="4">Belongs to the heat shock protein 70 family.</text>
</comment>
<keyword evidence="3 4" id="KW-0067">ATP-binding</keyword>
<dbReference type="FunFam" id="3.30.30.30:FF:000005">
    <property type="entry name" value="Heat shock protein ssb1"/>
    <property type="match status" value="1"/>
</dbReference>
<evidence type="ECO:0000313" key="6">
    <source>
        <dbReference type="Proteomes" id="UP000822688"/>
    </source>
</evidence>
<comment type="subcellular location">
    <subcellularLocation>
        <location evidence="1">Endoplasmic reticulum lumen</location>
    </subcellularLocation>
</comment>
<dbReference type="InterPro" id="IPR029047">
    <property type="entry name" value="HSP70_peptide-bd_sf"/>
</dbReference>
<keyword evidence="6" id="KW-1185">Reference proteome</keyword>
<dbReference type="SUPFAM" id="SSF100920">
    <property type="entry name" value="Heat shock protein 70kD (HSP70), peptide-binding domain"/>
    <property type="match status" value="1"/>
</dbReference>
<name>A0A8T0H2E9_CERPU</name>
<protein>
    <submittedName>
        <fullName evidence="5">Uncharacterized protein</fullName>
    </submittedName>
</protein>
<reference evidence="5" key="1">
    <citation type="submission" date="2020-06" db="EMBL/GenBank/DDBJ databases">
        <title>WGS assembly of Ceratodon purpureus strain R40.</title>
        <authorList>
            <person name="Carey S.B."/>
            <person name="Jenkins J."/>
            <person name="Shu S."/>
            <person name="Lovell J.T."/>
            <person name="Sreedasyam A."/>
            <person name="Maumus F."/>
            <person name="Tiley G.P."/>
            <person name="Fernandez-Pozo N."/>
            <person name="Barry K."/>
            <person name="Chen C."/>
            <person name="Wang M."/>
            <person name="Lipzen A."/>
            <person name="Daum C."/>
            <person name="Saski C.A."/>
            <person name="Payton A.C."/>
            <person name="Mcbreen J.C."/>
            <person name="Conrad R.E."/>
            <person name="Kollar L.M."/>
            <person name="Olsson S."/>
            <person name="Huttunen S."/>
            <person name="Landis J.B."/>
            <person name="Wickett N.J."/>
            <person name="Johnson M.G."/>
            <person name="Rensing S.A."/>
            <person name="Grimwood J."/>
            <person name="Schmutz J."/>
            <person name="Mcdaniel S.F."/>
        </authorList>
    </citation>
    <scope>NUCLEOTIDE SEQUENCE</scope>
    <source>
        <strain evidence="5">R40</strain>
    </source>
</reference>
<keyword evidence="2 4" id="KW-0547">Nucleotide-binding</keyword>
<organism evidence="5 6">
    <name type="scientific">Ceratodon purpureus</name>
    <name type="common">Fire moss</name>
    <name type="synonym">Dicranum purpureum</name>
    <dbReference type="NCBI Taxonomy" id="3225"/>
    <lineage>
        <taxon>Eukaryota</taxon>
        <taxon>Viridiplantae</taxon>
        <taxon>Streptophyta</taxon>
        <taxon>Embryophyta</taxon>
        <taxon>Bryophyta</taxon>
        <taxon>Bryophytina</taxon>
        <taxon>Bryopsida</taxon>
        <taxon>Dicranidae</taxon>
        <taxon>Pseudoditrichales</taxon>
        <taxon>Ditrichaceae</taxon>
        <taxon>Ceratodon</taxon>
    </lineage>
</organism>
<dbReference type="Gene3D" id="3.30.420.40">
    <property type="match status" value="2"/>
</dbReference>
<sequence>MLDEVRLRFWTGVLERDTQKDRCEVGGNRENTCLVYEMAWRNEDWWKGDGPAIGIDLGTTYCRVAVWEGDGVKIIANERGNFMTPSLVAFTRMGTFIGDDAEDIQHEGDPRNTIVNNVKRLIGRQFDDQSVQNDVRKWLWSFDITRGPGNKPFIEVAEIRSSGRKLVPAEHIVCMLLMKMKAIAENYLEKNVKLAVISVPANFNQSQREATLTACAGAGLEVLRLISEPTAAAIAYALENEGAFTVKKRILVFDLGGGKCDVSVLFIENGVIEVKAVVGNTQFGGVDFDYNFVVDCINQNGLPLSRRAFDCLRSEAESVKKNEWTDHHFWFHFTRFLLAYTEVPIPEYVLGDFMNNANEDLMILCNNLVKRCMEEARLRIEMIDDVVLVGGSTRYYIVEWLLRDHFRKNDVYRFTTTNSDEAVVVGAAVQAAVLSGVRHERIRDLVVQDITPRSIWIDSFGTGILRTLFPKFTRIPMRGGQIVSNTRLSSYHTGQYLRVYEGENNRPLGNNLIVDWGAQGIRVSGIPESLYGDDEITVRYWYSIDANGIFSICVQYYAW</sequence>
<evidence type="ECO:0000256" key="2">
    <source>
        <dbReference type="ARBA" id="ARBA00022741"/>
    </source>
</evidence>
<dbReference type="InterPro" id="IPR013126">
    <property type="entry name" value="Hsp_70_fam"/>
</dbReference>
<dbReference type="GO" id="GO:0005524">
    <property type="term" value="F:ATP binding"/>
    <property type="evidence" value="ECO:0007669"/>
    <property type="project" value="UniProtKB-KW"/>
</dbReference>
<dbReference type="GO" id="GO:0005788">
    <property type="term" value="C:endoplasmic reticulum lumen"/>
    <property type="evidence" value="ECO:0007669"/>
    <property type="project" value="UniProtKB-SubCell"/>
</dbReference>
<dbReference type="PRINTS" id="PR00301">
    <property type="entry name" value="HEATSHOCK70"/>
</dbReference>
<dbReference type="InterPro" id="IPR043129">
    <property type="entry name" value="ATPase_NBD"/>
</dbReference>
<proteinExistence type="inferred from homology"/>
<dbReference type="PANTHER" id="PTHR19375">
    <property type="entry name" value="HEAT SHOCK PROTEIN 70KDA"/>
    <property type="match status" value="1"/>
</dbReference>
<dbReference type="Proteomes" id="UP000822688">
    <property type="component" value="Chromosome 8"/>
</dbReference>
<dbReference type="EMBL" id="CM026429">
    <property type="protein sequence ID" value="KAG0565510.1"/>
    <property type="molecule type" value="Genomic_DNA"/>
</dbReference>